<dbReference type="CDD" id="cd06261">
    <property type="entry name" value="TM_PBP2"/>
    <property type="match status" value="1"/>
</dbReference>
<evidence type="ECO:0000313" key="9">
    <source>
        <dbReference type="EMBL" id="GCD13034.1"/>
    </source>
</evidence>
<keyword evidence="5 7" id="KW-1133">Transmembrane helix</keyword>
<keyword evidence="10" id="KW-1185">Reference proteome</keyword>
<feature type="transmembrane region" description="Helical" evidence="7">
    <location>
        <begin position="28"/>
        <end position="49"/>
    </location>
</feature>
<dbReference type="PANTHER" id="PTHR30151">
    <property type="entry name" value="ALKANE SULFONATE ABC TRANSPORTER-RELATED, MEMBRANE SUBUNIT"/>
    <property type="match status" value="1"/>
</dbReference>
<evidence type="ECO:0000256" key="6">
    <source>
        <dbReference type="ARBA" id="ARBA00023136"/>
    </source>
</evidence>
<evidence type="ECO:0000256" key="7">
    <source>
        <dbReference type="RuleBase" id="RU363032"/>
    </source>
</evidence>
<dbReference type="EMBL" id="BHYK01000052">
    <property type="protein sequence ID" value="GCD13034.1"/>
    <property type="molecule type" value="Genomic_DNA"/>
</dbReference>
<keyword evidence="4 7" id="KW-0812">Transmembrane</keyword>
<dbReference type="Pfam" id="PF00528">
    <property type="entry name" value="BPD_transp_1"/>
    <property type="match status" value="1"/>
</dbReference>
<sequence>MAKMEYKSCTYNSTNKLSKLKNKNTKYIFYKILVGLALIGIWQLTAMHYDKEIILPYPKNTAIAFFHCITSIEIVTNILITLGRVLKGFLWSLALGLPLGFLMGSFPLANELISWIVDSVRQVPIMAWVPLTIVWFGIGDGPTIFLIAFSGIFPIILNTIHGVKSISKDYYNAARSMGAGHLSIFKNIVIPASIPDILTGARLAISTGWMSVI</sequence>
<dbReference type="GO" id="GO:0005886">
    <property type="term" value="C:plasma membrane"/>
    <property type="evidence" value="ECO:0007669"/>
    <property type="project" value="UniProtKB-SubCell"/>
</dbReference>
<dbReference type="GO" id="GO:0055085">
    <property type="term" value="P:transmembrane transport"/>
    <property type="evidence" value="ECO:0007669"/>
    <property type="project" value="InterPro"/>
</dbReference>
<feature type="domain" description="ABC transmembrane type-1" evidence="8">
    <location>
        <begin position="78"/>
        <end position="213"/>
    </location>
</feature>
<dbReference type="InterPro" id="IPR035906">
    <property type="entry name" value="MetI-like_sf"/>
</dbReference>
<evidence type="ECO:0000256" key="4">
    <source>
        <dbReference type="ARBA" id="ARBA00022692"/>
    </source>
</evidence>
<dbReference type="PANTHER" id="PTHR30151:SF0">
    <property type="entry name" value="ABC TRANSPORTER PERMEASE PROTEIN MJ0413-RELATED"/>
    <property type="match status" value="1"/>
</dbReference>
<organism evidence="9 10">
    <name type="scientific">Clostridium tagluense</name>
    <dbReference type="NCBI Taxonomy" id="360422"/>
    <lineage>
        <taxon>Bacteria</taxon>
        <taxon>Bacillati</taxon>
        <taxon>Bacillota</taxon>
        <taxon>Clostridia</taxon>
        <taxon>Eubacteriales</taxon>
        <taxon>Clostridiaceae</taxon>
        <taxon>Clostridium</taxon>
    </lineage>
</organism>
<feature type="transmembrane region" description="Helical" evidence="7">
    <location>
        <begin position="61"/>
        <end position="82"/>
    </location>
</feature>
<comment type="caution">
    <text evidence="9">The sequence shown here is derived from an EMBL/GenBank/DDBJ whole genome shotgun (WGS) entry which is preliminary data.</text>
</comment>
<evidence type="ECO:0000259" key="8">
    <source>
        <dbReference type="PROSITE" id="PS50928"/>
    </source>
</evidence>
<feature type="transmembrane region" description="Helical" evidence="7">
    <location>
        <begin position="128"/>
        <end position="157"/>
    </location>
</feature>
<keyword evidence="2 7" id="KW-0813">Transport</keyword>
<dbReference type="Gene3D" id="1.10.3720.10">
    <property type="entry name" value="MetI-like"/>
    <property type="match status" value="1"/>
</dbReference>
<name>A0A401UU58_9CLOT</name>
<accession>A0A401UU58</accession>
<evidence type="ECO:0000256" key="1">
    <source>
        <dbReference type="ARBA" id="ARBA00004651"/>
    </source>
</evidence>
<feature type="transmembrane region" description="Helical" evidence="7">
    <location>
        <begin position="89"/>
        <end position="108"/>
    </location>
</feature>
<dbReference type="OrthoDB" id="9796361at2"/>
<evidence type="ECO:0000313" key="10">
    <source>
        <dbReference type="Proteomes" id="UP000287872"/>
    </source>
</evidence>
<comment type="similarity">
    <text evidence="7">Belongs to the binding-protein-dependent transport system permease family.</text>
</comment>
<comment type="subcellular location">
    <subcellularLocation>
        <location evidence="1 7">Cell membrane</location>
        <topology evidence="1 7">Multi-pass membrane protein</topology>
    </subcellularLocation>
</comment>
<keyword evidence="6 7" id="KW-0472">Membrane</keyword>
<proteinExistence type="inferred from homology"/>
<evidence type="ECO:0000256" key="2">
    <source>
        <dbReference type="ARBA" id="ARBA00022448"/>
    </source>
</evidence>
<reference evidence="9 10" key="1">
    <citation type="submission" date="2018-11" db="EMBL/GenBank/DDBJ databases">
        <title>Genome sequencing and assembly of Clostridium tagluense strain A121.</title>
        <authorList>
            <person name="Murakami T."/>
            <person name="Segawa T."/>
            <person name="Shcherbakova V.A."/>
            <person name="Mori H."/>
            <person name="Yoshimura Y."/>
        </authorList>
    </citation>
    <scope>NUCLEOTIDE SEQUENCE [LARGE SCALE GENOMIC DNA]</scope>
    <source>
        <strain evidence="9 10">A121</strain>
    </source>
</reference>
<protein>
    <recommendedName>
        <fullName evidence="8">ABC transmembrane type-1 domain-containing protein</fullName>
    </recommendedName>
</protein>
<evidence type="ECO:0000256" key="5">
    <source>
        <dbReference type="ARBA" id="ARBA00022989"/>
    </source>
</evidence>
<gene>
    <name evidence="9" type="ORF">Ctaglu_46570</name>
</gene>
<dbReference type="PROSITE" id="PS50928">
    <property type="entry name" value="ABC_TM1"/>
    <property type="match status" value="1"/>
</dbReference>
<dbReference type="SUPFAM" id="SSF161098">
    <property type="entry name" value="MetI-like"/>
    <property type="match status" value="1"/>
</dbReference>
<dbReference type="Proteomes" id="UP000287872">
    <property type="component" value="Unassembled WGS sequence"/>
</dbReference>
<dbReference type="NCBIfam" id="NF040733">
    <property type="entry name" value="ABC_perm_U"/>
    <property type="match status" value="1"/>
</dbReference>
<evidence type="ECO:0000256" key="3">
    <source>
        <dbReference type="ARBA" id="ARBA00022475"/>
    </source>
</evidence>
<dbReference type="InterPro" id="IPR000515">
    <property type="entry name" value="MetI-like"/>
</dbReference>
<keyword evidence="3" id="KW-1003">Cell membrane</keyword>
<dbReference type="AlphaFoldDB" id="A0A401UU58"/>